<proteinExistence type="predicted"/>
<gene>
    <name evidence="1" type="ORF">IFM46972_03082</name>
</gene>
<sequence length="115" mass="12239">MWQTRVAGTKSLPALQACDILLRHLPDIASYIMIDPSAVHPNNLYSHLSKWAAMARQSSNISYIAQAAPGFKAIVSSTVVAASRNASGILLVAMPQTAANMQPLGMDLLESSVFG</sequence>
<comment type="caution">
    <text evidence="1">The sequence shown here is derived from an EMBL/GenBank/DDBJ whole genome shotgun (WGS) entry which is preliminary data.</text>
</comment>
<protein>
    <submittedName>
        <fullName evidence="1">Uncharacterized protein</fullName>
    </submittedName>
</protein>
<organism evidence="1 2">
    <name type="scientific">Aspergillus udagawae</name>
    <dbReference type="NCBI Taxonomy" id="91492"/>
    <lineage>
        <taxon>Eukaryota</taxon>
        <taxon>Fungi</taxon>
        <taxon>Dikarya</taxon>
        <taxon>Ascomycota</taxon>
        <taxon>Pezizomycotina</taxon>
        <taxon>Eurotiomycetes</taxon>
        <taxon>Eurotiomycetidae</taxon>
        <taxon>Eurotiales</taxon>
        <taxon>Aspergillaceae</taxon>
        <taxon>Aspergillus</taxon>
        <taxon>Aspergillus subgen. Fumigati</taxon>
    </lineage>
</organism>
<dbReference type="AlphaFoldDB" id="A0A8H3NBK3"/>
<dbReference type="EMBL" id="BLKC01000016">
    <property type="protein sequence ID" value="GFF30971.1"/>
    <property type="molecule type" value="Genomic_DNA"/>
</dbReference>
<dbReference type="Proteomes" id="UP000465221">
    <property type="component" value="Unassembled WGS sequence"/>
</dbReference>
<accession>A0A8H3NBK3</accession>
<evidence type="ECO:0000313" key="1">
    <source>
        <dbReference type="EMBL" id="GFF30971.1"/>
    </source>
</evidence>
<evidence type="ECO:0000313" key="2">
    <source>
        <dbReference type="Proteomes" id="UP000465221"/>
    </source>
</evidence>
<reference evidence="1 2" key="1">
    <citation type="submission" date="2020-01" db="EMBL/GenBank/DDBJ databases">
        <title>Draft genome sequence of Aspergillus udagawae IFM 46972.</title>
        <authorList>
            <person name="Takahashi H."/>
            <person name="Yaguchi T."/>
        </authorList>
    </citation>
    <scope>NUCLEOTIDE SEQUENCE [LARGE SCALE GENOMIC DNA]</scope>
    <source>
        <strain evidence="1 2">IFM 46972</strain>
    </source>
</reference>
<name>A0A8H3NBK3_9EURO</name>